<feature type="zinc finger region" description="C4-type" evidence="3">
    <location>
        <begin position="34"/>
        <end position="56"/>
    </location>
</feature>
<dbReference type="InterPro" id="IPR029045">
    <property type="entry name" value="ClpP/crotonase-like_dom_sf"/>
</dbReference>
<dbReference type="HAMAP" id="MF_01395">
    <property type="entry name" value="AcetylCoA_CT_beta"/>
    <property type="match status" value="1"/>
</dbReference>
<dbReference type="UniPathway" id="UPA00655">
    <property type="reaction ID" value="UER00711"/>
</dbReference>
<keyword evidence="3" id="KW-0863">Zinc-finger</keyword>
<keyword evidence="5" id="KW-0934">Plastid</keyword>
<comment type="similarity">
    <text evidence="3">Belongs to the AccD/PCCB family.</text>
</comment>
<dbReference type="InterPro" id="IPR000438">
    <property type="entry name" value="Acetyl_CoA_COase_Trfase_b_su"/>
</dbReference>
<dbReference type="InterPro" id="IPR011762">
    <property type="entry name" value="COA_CT_N"/>
</dbReference>
<feature type="binding site" evidence="3">
    <location>
        <position position="53"/>
    </location>
    <ligand>
        <name>Zn(2+)</name>
        <dbReference type="ChEBI" id="CHEBI:29105"/>
    </ligand>
</feature>
<keyword evidence="3" id="KW-0443">Lipid metabolism</keyword>
<evidence type="ECO:0000259" key="4">
    <source>
        <dbReference type="PROSITE" id="PS50980"/>
    </source>
</evidence>
<feature type="binding site" evidence="3">
    <location>
        <position position="56"/>
    </location>
    <ligand>
        <name>Zn(2+)</name>
        <dbReference type="ChEBI" id="CHEBI:29105"/>
    </ligand>
</feature>
<dbReference type="GO" id="GO:0008270">
    <property type="term" value="F:zinc ion binding"/>
    <property type="evidence" value="ECO:0007669"/>
    <property type="project" value="UniProtKB-UniRule"/>
</dbReference>
<feature type="domain" description="CoA carboxyltransferase N-terminal" evidence="4">
    <location>
        <begin position="30"/>
        <end position="300"/>
    </location>
</feature>
<gene>
    <name evidence="3 5" type="primary">accD</name>
    <name evidence="5" type="ORF">PrwiCp032</name>
</gene>
<comment type="subunit">
    <text evidence="3">Acetyl-CoA carboxylase is a heterohexamer composed of biotin carboxyl carrier protein (AccB), biotin carboxylase (AccC) and two subunits each of ACCase subunit alpha (AccA) and ACCase subunit beta (AccD).</text>
</comment>
<dbReference type="PROSITE" id="PS50980">
    <property type="entry name" value="COA_CT_NTER"/>
    <property type="match status" value="1"/>
</dbReference>
<geneLocation type="plastid" evidence="5"/>
<keyword evidence="3" id="KW-0547">Nucleotide-binding</keyword>
<feature type="binding site" evidence="3">
    <location>
        <position position="37"/>
    </location>
    <ligand>
        <name>Zn(2+)</name>
        <dbReference type="ChEBI" id="CHEBI:29105"/>
    </ligand>
</feature>
<organism evidence="5">
    <name type="scientific">Prototheca wickerhamii</name>
    <dbReference type="NCBI Taxonomy" id="3111"/>
    <lineage>
        <taxon>Eukaryota</taxon>
        <taxon>Viridiplantae</taxon>
        <taxon>Chlorophyta</taxon>
        <taxon>core chlorophytes</taxon>
        <taxon>Trebouxiophyceae</taxon>
        <taxon>Chlorellales</taxon>
        <taxon>Chlorellaceae</taxon>
        <taxon>Prototheca</taxon>
    </lineage>
</organism>
<feature type="binding site" evidence="3">
    <location>
        <position position="34"/>
    </location>
    <ligand>
        <name>Zn(2+)</name>
        <dbReference type="ChEBI" id="CHEBI:29105"/>
    </ligand>
</feature>
<dbReference type="GO" id="GO:0005524">
    <property type="term" value="F:ATP binding"/>
    <property type="evidence" value="ECO:0007669"/>
    <property type="project" value="UniProtKB-KW"/>
</dbReference>
<dbReference type="EC" id="2.1.3.15" evidence="3"/>
<keyword evidence="3" id="KW-0275">Fatty acid biosynthesis</keyword>
<evidence type="ECO:0000256" key="3">
    <source>
        <dbReference type="HAMAP-Rule" id="MF_01395"/>
    </source>
</evidence>
<accession>A0A067Z2A9</accession>
<dbReference type="NCBIfam" id="TIGR00515">
    <property type="entry name" value="accD"/>
    <property type="match status" value="1"/>
</dbReference>
<dbReference type="SUPFAM" id="SSF52096">
    <property type="entry name" value="ClpP/crotonase"/>
    <property type="match status" value="1"/>
</dbReference>
<comment type="subunit">
    <text evidence="1">Acetyl-CoA carboxylase is a heterohexamer composed of biotin carboxyl carrier protein, biotin carboxylase and 2 subunits each of ACCase subunit alpha and ACCase plastid-coded subunit beta (accD).</text>
</comment>
<keyword evidence="3" id="KW-0276">Fatty acid metabolism</keyword>
<sequence>MSIFSWIEDENNLKPLNAPKSGPAPADVSLWIRCENCGVILYIKHLQQNKRVCFGCNYHLQMNSIERIERFVDTGTWRPLYETVSACDPLQFKDQKKYSERLEDSQKNTGLQDAVQTGTGFIEGIPVALGIMDFTFMGGSMGSVVGEKITRLIEHATAQGLTLIIFCASGGARMQEGILSLMQMAKISGALNAHQNTAKLLYIPILTSPTTGGVTASFAMLGDLIFAEPKAVIGFAGRRVIEQTLQEQLPKDFQTAEYLLHHGLIDLIVSRFFLKQAIAETIILYQQAPTKELGLLAFRERYGLTLAQQERLRRYVEGDPANSNFSNLIQSFFNLVTGKKDVNRGPLNPLKFAKVFKEVSNTGKKPKRFKFLVPKVSESNIIDVDLDRK</sequence>
<dbReference type="AlphaFoldDB" id="A0A067Z2A9"/>
<dbReference type="GO" id="GO:0003989">
    <property type="term" value="F:acetyl-CoA carboxylase activity"/>
    <property type="evidence" value="ECO:0007669"/>
    <property type="project" value="InterPro"/>
</dbReference>
<name>A0A067Z2A9_PROWI</name>
<dbReference type="EMBL" id="KJ001761">
    <property type="protein sequence ID" value="AHK10001.1"/>
    <property type="molecule type" value="Genomic_DNA"/>
</dbReference>
<keyword evidence="3" id="KW-0067">ATP-binding</keyword>
<dbReference type="GO" id="GO:2001295">
    <property type="term" value="P:malonyl-CoA biosynthetic process"/>
    <property type="evidence" value="ECO:0007669"/>
    <property type="project" value="UniProtKB-UniRule"/>
</dbReference>
<keyword evidence="3" id="KW-0444">Lipid biosynthesis</keyword>
<dbReference type="Pfam" id="PF01039">
    <property type="entry name" value="Carboxyl_trans"/>
    <property type="match status" value="1"/>
</dbReference>
<dbReference type="PRINTS" id="PR01070">
    <property type="entry name" value="ACCCTRFRASEB"/>
</dbReference>
<dbReference type="GO" id="GO:0009317">
    <property type="term" value="C:acetyl-CoA carboxylase complex"/>
    <property type="evidence" value="ECO:0007669"/>
    <property type="project" value="InterPro"/>
</dbReference>
<dbReference type="GO" id="GO:0016743">
    <property type="term" value="F:carboxyl- or carbamoyltransferase activity"/>
    <property type="evidence" value="ECO:0007669"/>
    <property type="project" value="UniProtKB-UniRule"/>
</dbReference>
<dbReference type="PANTHER" id="PTHR42995:SF5">
    <property type="entry name" value="ACETYL-COENZYME A CARBOXYLASE CARBOXYL TRANSFERASE SUBUNIT BETA, CHLOROPLASTIC"/>
    <property type="match status" value="1"/>
</dbReference>
<dbReference type="InterPro" id="IPR034733">
    <property type="entry name" value="AcCoA_carboxyl_beta"/>
</dbReference>
<dbReference type="GO" id="GO:0006633">
    <property type="term" value="P:fatty acid biosynthetic process"/>
    <property type="evidence" value="ECO:0007669"/>
    <property type="project" value="UniProtKB-KW"/>
</dbReference>
<protein>
    <recommendedName>
        <fullName evidence="3">Acetyl-coenzyme A carboxylase carboxyl transferase subunit beta</fullName>
        <shortName evidence="3">ACCase subunit beta</shortName>
        <shortName evidence="3">Acetyl-CoA carboxylase carboxyltransferase subunit beta</shortName>
        <ecNumber evidence="3">2.1.3.15</ecNumber>
    </recommendedName>
</protein>
<dbReference type="PANTHER" id="PTHR42995">
    <property type="entry name" value="ACETYL-COENZYME A CARBOXYLASE CARBOXYL TRANSFERASE SUBUNIT BETA, CHLOROPLASTIC"/>
    <property type="match status" value="1"/>
</dbReference>
<evidence type="ECO:0000256" key="2">
    <source>
        <dbReference type="ARBA" id="ARBA00022679"/>
    </source>
</evidence>
<keyword evidence="3" id="KW-0479">Metal-binding</keyword>
<reference evidence="5" key="1">
    <citation type="submission" date="2013-12" db="EMBL/GenBank/DDBJ databases">
        <title>The plastid genomes of microalgae Chlorella protothecoides and Prototheca wickerhamii shed light on the evolutionary transition from autotroph to heterotroph.</title>
        <authorList>
            <person name="Yan D."/>
            <person name="Wang Y."/>
            <person name="Murakami T."/>
            <person name="Shen Y."/>
            <person name="Gong J."/>
            <person name="Gao C."/>
            <person name="Jiang H."/>
            <person name="Smith D.R."/>
            <person name="Pombert J.F."/>
            <person name="Wu Q."/>
            <person name="Dai J."/>
        </authorList>
    </citation>
    <scope>NUCLEOTIDE SEQUENCE</scope>
    <source>
        <strain evidence="5">SAG 263-11</strain>
    </source>
</reference>
<comment type="pathway">
    <text evidence="3">Lipid metabolism; malonyl-CoA biosynthesis; malonyl-CoA from acetyl-CoA: step 1/1.</text>
</comment>
<evidence type="ECO:0000313" key="5">
    <source>
        <dbReference type="EMBL" id="AHK10001.1"/>
    </source>
</evidence>
<comment type="catalytic activity">
    <reaction evidence="3">
        <text>N(6)-carboxybiotinyl-L-lysyl-[protein] + acetyl-CoA = N(6)-biotinyl-L-lysyl-[protein] + malonyl-CoA</text>
        <dbReference type="Rhea" id="RHEA:54728"/>
        <dbReference type="Rhea" id="RHEA-COMP:10505"/>
        <dbReference type="Rhea" id="RHEA-COMP:10506"/>
        <dbReference type="ChEBI" id="CHEBI:57288"/>
        <dbReference type="ChEBI" id="CHEBI:57384"/>
        <dbReference type="ChEBI" id="CHEBI:83144"/>
        <dbReference type="ChEBI" id="CHEBI:83145"/>
        <dbReference type="EC" id="2.1.3.15"/>
    </reaction>
</comment>
<keyword evidence="3" id="KW-0862">Zinc</keyword>
<comment type="cofactor">
    <cofactor evidence="3">
        <name>Zn(2+)</name>
        <dbReference type="ChEBI" id="CHEBI:29105"/>
    </cofactor>
    <text evidence="3">Binds 1 zinc ion per subunit.</text>
</comment>
<comment type="function">
    <text evidence="3">Component of the acetyl coenzyme A carboxylase (ACC) complex. Biotin carboxylase (BC) catalyzes the carboxylation of biotin on its carrier protein (BCCP) and then the CO(2) group is transferred by the transcarboxylase to acetyl-CoA to form malonyl-CoA.</text>
</comment>
<keyword evidence="2 3" id="KW-0808">Transferase</keyword>
<evidence type="ECO:0000256" key="1">
    <source>
        <dbReference type="ARBA" id="ARBA00011842"/>
    </source>
</evidence>
<dbReference type="Gene3D" id="3.90.226.10">
    <property type="entry name" value="2-enoyl-CoA Hydratase, Chain A, domain 1"/>
    <property type="match status" value="1"/>
</dbReference>
<proteinExistence type="inferred from homology"/>